<gene>
    <name evidence="2" type="ORF">VN97_g1035</name>
</gene>
<feature type="compositionally biased region" description="Basic and acidic residues" evidence="1">
    <location>
        <begin position="26"/>
        <end position="43"/>
    </location>
</feature>
<sequence length="73" mass="8165">MVSSSCTFQPSGNFTGEGDRVVPVWGHDRNRSVEGVRIRDAPNKKKKKKKKKEKLSYGCGDPERLVLHPLVAD</sequence>
<protein>
    <submittedName>
        <fullName evidence="2">Uncharacterized protein</fullName>
    </submittedName>
</protein>
<reference evidence="2" key="1">
    <citation type="submission" date="2015-06" db="EMBL/GenBank/DDBJ databases">
        <authorList>
            <person name="Nguyen H."/>
        </authorList>
    </citation>
    <scope>NUCLEOTIDE SEQUENCE</scope>
    <source>
        <strain evidence="2">DAOM 180753</strain>
    </source>
</reference>
<name>A0AAI9TRN6_PENTH</name>
<dbReference type="EMBL" id="LACB01000016">
    <property type="protein sequence ID" value="KAJ9492189.1"/>
    <property type="molecule type" value="Genomic_DNA"/>
</dbReference>
<comment type="caution">
    <text evidence="2">The sequence shown here is derived from an EMBL/GenBank/DDBJ whole genome shotgun (WGS) entry which is preliminary data.</text>
</comment>
<evidence type="ECO:0000313" key="2">
    <source>
        <dbReference type="EMBL" id="KAJ9492189.1"/>
    </source>
</evidence>
<evidence type="ECO:0000256" key="1">
    <source>
        <dbReference type="SAM" id="MobiDB-lite"/>
    </source>
</evidence>
<evidence type="ECO:0000313" key="3">
    <source>
        <dbReference type="Proteomes" id="UP001227192"/>
    </source>
</evidence>
<feature type="region of interest" description="Disordered" evidence="1">
    <location>
        <begin position="1"/>
        <end position="55"/>
    </location>
</feature>
<feature type="compositionally biased region" description="Polar residues" evidence="1">
    <location>
        <begin position="1"/>
        <end position="14"/>
    </location>
</feature>
<dbReference type="AlphaFoldDB" id="A0AAI9TRN6"/>
<organism evidence="2 3">
    <name type="scientific">Penicillium thymicola</name>
    <dbReference type="NCBI Taxonomy" id="293382"/>
    <lineage>
        <taxon>Eukaryota</taxon>
        <taxon>Fungi</taxon>
        <taxon>Dikarya</taxon>
        <taxon>Ascomycota</taxon>
        <taxon>Pezizomycotina</taxon>
        <taxon>Eurotiomycetes</taxon>
        <taxon>Eurotiomycetidae</taxon>
        <taxon>Eurotiales</taxon>
        <taxon>Aspergillaceae</taxon>
        <taxon>Penicillium</taxon>
    </lineage>
</organism>
<accession>A0AAI9TRN6</accession>
<feature type="compositionally biased region" description="Basic residues" evidence="1">
    <location>
        <begin position="44"/>
        <end position="53"/>
    </location>
</feature>
<keyword evidence="3" id="KW-1185">Reference proteome</keyword>
<proteinExistence type="predicted"/>
<dbReference type="Proteomes" id="UP001227192">
    <property type="component" value="Unassembled WGS sequence"/>
</dbReference>
<reference evidence="2" key="2">
    <citation type="journal article" date="2016" name="Fungal Biol.">
        <title>Ochratoxin A production by Penicillium thymicola.</title>
        <authorList>
            <person name="Nguyen H.D.T."/>
            <person name="McMullin D.R."/>
            <person name="Ponomareva E."/>
            <person name="Riley R."/>
            <person name="Pomraning K.R."/>
            <person name="Baker S.E."/>
            <person name="Seifert K.A."/>
        </authorList>
    </citation>
    <scope>NUCLEOTIDE SEQUENCE</scope>
    <source>
        <strain evidence="2">DAOM 180753</strain>
    </source>
</reference>